<evidence type="ECO:0000256" key="5">
    <source>
        <dbReference type="ARBA" id="ARBA00022691"/>
    </source>
</evidence>
<dbReference type="AlphaFoldDB" id="A0A3N2RIU0"/>
<dbReference type="PROSITE" id="PS51449">
    <property type="entry name" value="MTTASE_N"/>
    <property type="match status" value="1"/>
</dbReference>
<dbReference type="SFLD" id="SFLDG01082">
    <property type="entry name" value="B12-binding_domain_containing"/>
    <property type="match status" value="1"/>
</dbReference>
<dbReference type="EC" id="2.8.4.3" evidence="10 14"/>
<feature type="binding site" evidence="14">
    <location>
        <position position="102"/>
    </location>
    <ligand>
        <name>[4Fe-4S] cluster</name>
        <dbReference type="ChEBI" id="CHEBI:49883"/>
        <label>1</label>
    </ligand>
</feature>
<feature type="domain" description="MTTase N-terminal" evidence="16">
    <location>
        <begin position="22"/>
        <end position="139"/>
    </location>
</feature>
<dbReference type="CDD" id="cd01335">
    <property type="entry name" value="Radical_SAM"/>
    <property type="match status" value="1"/>
</dbReference>
<comment type="subunit">
    <text evidence="14">Monomer.</text>
</comment>
<evidence type="ECO:0000259" key="17">
    <source>
        <dbReference type="PROSITE" id="PS51918"/>
    </source>
</evidence>
<dbReference type="InterPro" id="IPR058240">
    <property type="entry name" value="rSAM_sf"/>
</dbReference>
<dbReference type="SFLD" id="SFLDF00273">
    <property type="entry name" value="(dimethylallyl)adenosine_tRNA"/>
    <property type="match status" value="1"/>
</dbReference>
<keyword evidence="2 14" id="KW-0004">4Fe-4S</keyword>
<dbReference type="SFLD" id="SFLDS00029">
    <property type="entry name" value="Radical_SAM"/>
    <property type="match status" value="1"/>
</dbReference>
<dbReference type="PANTHER" id="PTHR43020:SF2">
    <property type="entry name" value="MITOCHONDRIAL TRNA METHYLTHIOTRANSFERASE CDK5RAP1"/>
    <property type="match status" value="1"/>
</dbReference>
<dbReference type="PROSITE" id="PS50926">
    <property type="entry name" value="TRAM"/>
    <property type="match status" value="1"/>
</dbReference>
<dbReference type="Gene3D" id="3.80.30.20">
    <property type="entry name" value="tm_1862 like domain"/>
    <property type="match status" value="1"/>
</dbReference>
<keyword evidence="4 14" id="KW-0808">Transferase</keyword>
<dbReference type="NCBIfam" id="TIGR00089">
    <property type="entry name" value="MiaB/RimO family radical SAM methylthiotransferase"/>
    <property type="match status" value="1"/>
</dbReference>
<dbReference type="InterPro" id="IPR007197">
    <property type="entry name" value="rSAM"/>
</dbReference>
<evidence type="ECO:0000256" key="10">
    <source>
        <dbReference type="ARBA" id="ARBA00033765"/>
    </source>
</evidence>
<accession>A0A3N2RIU0</accession>
<evidence type="ECO:0000259" key="15">
    <source>
        <dbReference type="PROSITE" id="PS50926"/>
    </source>
</evidence>
<dbReference type="InterPro" id="IPR002792">
    <property type="entry name" value="TRAM_dom"/>
</dbReference>
<comment type="similarity">
    <text evidence="14">Belongs to the methylthiotransferase family. MiaB subfamily.</text>
</comment>
<dbReference type="PANTHER" id="PTHR43020">
    <property type="entry name" value="CDK5 REGULATORY SUBUNIT-ASSOCIATED PROTEIN 1"/>
    <property type="match status" value="1"/>
</dbReference>
<feature type="binding site" evidence="14">
    <location>
        <position position="176"/>
    </location>
    <ligand>
        <name>[4Fe-4S] cluster</name>
        <dbReference type="ChEBI" id="CHEBI:49883"/>
        <label>2</label>
        <note>4Fe-4S-S-AdoMet</note>
    </ligand>
</feature>
<gene>
    <name evidence="14 18" type="primary">miaB</name>
    <name evidence="18" type="ORF">D9T17_10105</name>
</gene>
<dbReference type="InterPro" id="IPR020612">
    <property type="entry name" value="Methylthiotransferase_CS"/>
</dbReference>
<dbReference type="GO" id="GO:0046872">
    <property type="term" value="F:metal ion binding"/>
    <property type="evidence" value="ECO:0007669"/>
    <property type="project" value="UniProtKB-KW"/>
</dbReference>
<comment type="cofactor">
    <cofactor evidence="14">
        <name>[4Fe-4S] cluster</name>
        <dbReference type="ChEBI" id="CHEBI:49883"/>
    </cofactor>
    <text evidence="14">Binds 2 [4Fe-4S] clusters. One cluster is coordinated with 3 cysteines and an exchangeable S-adenosyl-L-methionine.</text>
</comment>
<dbReference type="PROSITE" id="PS01278">
    <property type="entry name" value="MTTASE_RADICAL"/>
    <property type="match status" value="1"/>
</dbReference>
<dbReference type="Pfam" id="PF00919">
    <property type="entry name" value="UPF0004"/>
    <property type="match status" value="1"/>
</dbReference>
<dbReference type="RefSeq" id="WP_123647297.1">
    <property type="nucleotide sequence ID" value="NZ_RCTY01000023.1"/>
</dbReference>
<dbReference type="PROSITE" id="PS51918">
    <property type="entry name" value="RADICAL_SAM"/>
    <property type="match status" value="1"/>
</dbReference>
<name>A0A3N2RIU0_LYSEN</name>
<evidence type="ECO:0000256" key="3">
    <source>
        <dbReference type="ARBA" id="ARBA00022490"/>
    </source>
</evidence>
<feature type="binding site" evidence="14">
    <location>
        <position position="180"/>
    </location>
    <ligand>
        <name>[4Fe-4S] cluster</name>
        <dbReference type="ChEBI" id="CHEBI:49883"/>
        <label>2</label>
        <note>4Fe-4S-S-AdoMet</note>
    </ligand>
</feature>
<dbReference type="InterPro" id="IPR023404">
    <property type="entry name" value="rSAM_horseshoe"/>
</dbReference>
<feature type="domain" description="Radical SAM core" evidence="17">
    <location>
        <begin position="162"/>
        <end position="400"/>
    </location>
</feature>
<evidence type="ECO:0000259" key="16">
    <source>
        <dbReference type="PROSITE" id="PS51449"/>
    </source>
</evidence>
<dbReference type="FunFam" id="3.40.50.12160:FF:000001">
    <property type="entry name" value="tRNA-2-methylthio-N(6)-dimethylallyladenosine synthase"/>
    <property type="match status" value="1"/>
</dbReference>
<evidence type="ECO:0000256" key="7">
    <source>
        <dbReference type="ARBA" id="ARBA00022723"/>
    </source>
</evidence>
<dbReference type="SFLD" id="SFLDG01061">
    <property type="entry name" value="methylthiotransferase"/>
    <property type="match status" value="1"/>
</dbReference>
<dbReference type="Pfam" id="PF01938">
    <property type="entry name" value="TRAM"/>
    <property type="match status" value="1"/>
</dbReference>
<comment type="subcellular location">
    <subcellularLocation>
        <location evidence="14">Cytoplasm</location>
    </subcellularLocation>
</comment>
<organism evidence="18 19">
    <name type="scientific">Lysobacter enzymogenes</name>
    <dbReference type="NCBI Taxonomy" id="69"/>
    <lineage>
        <taxon>Bacteria</taxon>
        <taxon>Pseudomonadati</taxon>
        <taxon>Pseudomonadota</taxon>
        <taxon>Gammaproteobacteria</taxon>
        <taxon>Lysobacterales</taxon>
        <taxon>Lysobacteraceae</taxon>
        <taxon>Lysobacter</taxon>
    </lineage>
</organism>
<keyword evidence="6 14" id="KW-0819">tRNA processing</keyword>
<dbReference type="FunFam" id="3.80.30.20:FF:000001">
    <property type="entry name" value="tRNA-2-methylthio-N(6)-dimethylallyladenosine synthase 2"/>
    <property type="match status" value="1"/>
</dbReference>
<dbReference type="Pfam" id="PF04055">
    <property type="entry name" value="Radical_SAM"/>
    <property type="match status" value="1"/>
</dbReference>
<dbReference type="Proteomes" id="UP000275910">
    <property type="component" value="Unassembled WGS sequence"/>
</dbReference>
<feature type="binding site" evidence="14">
    <location>
        <position position="31"/>
    </location>
    <ligand>
        <name>[4Fe-4S] cluster</name>
        <dbReference type="ChEBI" id="CHEBI:49883"/>
        <label>1</label>
    </ligand>
</feature>
<evidence type="ECO:0000256" key="2">
    <source>
        <dbReference type="ARBA" id="ARBA00022485"/>
    </source>
</evidence>
<evidence type="ECO:0000256" key="6">
    <source>
        <dbReference type="ARBA" id="ARBA00022694"/>
    </source>
</evidence>
<dbReference type="InterPro" id="IPR006463">
    <property type="entry name" value="MiaB_methiolase"/>
</dbReference>
<evidence type="ECO:0000256" key="12">
    <source>
        <dbReference type="ARBA" id="ARBA00052380"/>
    </source>
</evidence>
<comment type="catalytic activity">
    <reaction evidence="12">
        <text>2-thio-N(6)-dimethylallyladenosine(37) in tRNA + S-adenosyl-L-methionine = 2-methylsulfanyl-N(6)-dimethylallyladenosine(37) in tRNA + S-adenosyl-L-homocysteine + H(+)</text>
        <dbReference type="Rhea" id="RHEA:37063"/>
        <dbReference type="Rhea" id="RHEA-COMP:10376"/>
        <dbReference type="Rhea" id="RHEA-COMP:10377"/>
        <dbReference type="ChEBI" id="CHEBI:15378"/>
        <dbReference type="ChEBI" id="CHEBI:57856"/>
        <dbReference type="ChEBI" id="CHEBI:59789"/>
        <dbReference type="ChEBI" id="CHEBI:74416"/>
        <dbReference type="ChEBI" id="CHEBI:74417"/>
    </reaction>
    <physiologicalReaction direction="left-to-right" evidence="12">
        <dbReference type="Rhea" id="RHEA:37064"/>
    </physiologicalReaction>
</comment>
<proteinExistence type="inferred from homology"/>
<keyword evidence="5 14" id="KW-0949">S-adenosyl-L-methionine</keyword>
<feature type="binding site" evidence="14">
    <location>
        <position position="68"/>
    </location>
    <ligand>
        <name>[4Fe-4S] cluster</name>
        <dbReference type="ChEBI" id="CHEBI:49883"/>
        <label>1</label>
    </ligand>
</feature>
<keyword evidence="9 14" id="KW-0411">Iron-sulfur</keyword>
<dbReference type="HAMAP" id="MF_01864">
    <property type="entry name" value="tRNA_metthiotr_MiaB"/>
    <property type="match status" value="1"/>
</dbReference>
<evidence type="ECO:0000256" key="8">
    <source>
        <dbReference type="ARBA" id="ARBA00023004"/>
    </source>
</evidence>
<evidence type="ECO:0000256" key="14">
    <source>
        <dbReference type="HAMAP-Rule" id="MF_01864"/>
    </source>
</evidence>
<keyword evidence="7 14" id="KW-0479">Metal-binding</keyword>
<evidence type="ECO:0000313" key="19">
    <source>
        <dbReference type="Proteomes" id="UP000275910"/>
    </source>
</evidence>
<protein>
    <recommendedName>
        <fullName evidence="10 14">tRNA-2-methylthio-N(6)-dimethylallyladenosine synthase</fullName>
        <ecNumber evidence="10 14">2.8.4.3</ecNumber>
    </recommendedName>
    <alternativeName>
        <fullName evidence="14">(Dimethylallyl)adenosine tRNA methylthiotransferase MiaB</fullName>
    </alternativeName>
    <alternativeName>
        <fullName evidence="14">tRNA-i(6)A37 methylthiotransferase</fullName>
    </alternativeName>
</protein>
<dbReference type="SUPFAM" id="SSF102114">
    <property type="entry name" value="Radical SAM enzymes"/>
    <property type="match status" value="1"/>
</dbReference>
<dbReference type="InterPro" id="IPR006638">
    <property type="entry name" value="Elp3/MiaA/NifB-like_rSAM"/>
</dbReference>
<dbReference type="Gene3D" id="3.40.50.12160">
    <property type="entry name" value="Methylthiotransferase, N-terminal domain"/>
    <property type="match status" value="1"/>
</dbReference>
<dbReference type="GO" id="GO:0051539">
    <property type="term" value="F:4 iron, 4 sulfur cluster binding"/>
    <property type="evidence" value="ECO:0007669"/>
    <property type="project" value="UniProtKB-UniRule"/>
</dbReference>
<dbReference type="GO" id="GO:0035597">
    <property type="term" value="F:tRNA-2-methylthio-N(6)-dimethylallyladenosine(37) synthase activity"/>
    <property type="evidence" value="ECO:0007669"/>
    <property type="project" value="UniProtKB-EC"/>
</dbReference>
<evidence type="ECO:0000256" key="9">
    <source>
        <dbReference type="ARBA" id="ARBA00023014"/>
    </source>
</evidence>
<evidence type="ECO:0000256" key="1">
    <source>
        <dbReference type="ARBA" id="ARBA00003234"/>
    </source>
</evidence>
<evidence type="ECO:0000256" key="11">
    <source>
        <dbReference type="ARBA" id="ARBA00050926"/>
    </source>
</evidence>
<evidence type="ECO:0000256" key="4">
    <source>
        <dbReference type="ARBA" id="ARBA00022679"/>
    </source>
</evidence>
<dbReference type="InterPro" id="IPR005839">
    <property type="entry name" value="Methylthiotransferase"/>
</dbReference>
<dbReference type="GO" id="GO:0005829">
    <property type="term" value="C:cytosol"/>
    <property type="evidence" value="ECO:0007669"/>
    <property type="project" value="TreeGrafter"/>
</dbReference>
<dbReference type="NCBIfam" id="TIGR01574">
    <property type="entry name" value="miaB-methiolase"/>
    <property type="match status" value="1"/>
</dbReference>
<keyword evidence="8 14" id="KW-0408">Iron</keyword>
<comment type="catalytic activity">
    <reaction evidence="13">
        <text>N(6)-dimethylallyladenosine(37) in tRNA + (sulfur carrier)-SH + AH2 + 2 S-adenosyl-L-methionine = 2-methylsulfanyl-N(6)-dimethylallyladenosine(37) in tRNA + (sulfur carrier)-H + 5'-deoxyadenosine + L-methionine + A + S-adenosyl-L-homocysteine + 2 H(+)</text>
        <dbReference type="Rhea" id="RHEA:37067"/>
        <dbReference type="Rhea" id="RHEA-COMP:10375"/>
        <dbReference type="Rhea" id="RHEA-COMP:10376"/>
        <dbReference type="Rhea" id="RHEA-COMP:14737"/>
        <dbReference type="Rhea" id="RHEA-COMP:14739"/>
        <dbReference type="ChEBI" id="CHEBI:13193"/>
        <dbReference type="ChEBI" id="CHEBI:15378"/>
        <dbReference type="ChEBI" id="CHEBI:17319"/>
        <dbReference type="ChEBI" id="CHEBI:17499"/>
        <dbReference type="ChEBI" id="CHEBI:29917"/>
        <dbReference type="ChEBI" id="CHEBI:57844"/>
        <dbReference type="ChEBI" id="CHEBI:57856"/>
        <dbReference type="ChEBI" id="CHEBI:59789"/>
        <dbReference type="ChEBI" id="CHEBI:64428"/>
        <dbReference type="ChEBI" id="CHEBI:74415"/>
        <dbReference type="ChEBI" id="CHEBI:74417"/>
        <dbReference type="EC" id="2.8.4.3"/>
    </reaction>
    <physiologicalReaction direction="left-to-right" evidence="13">
        <dbReference type="Rhea" id="RHEA:37068"/>
    </physiologicalReaction>
</comment>
<evidence type="ECO:0000313" key="18">
    <source>
        <dbReference type="EMBL" id="ROU07304.1"/>
    </source>
</evidence>
<keyword evidence="3 14" id="KW-0963">Cytoplasm</keyword>
<sequence>MTDLHPLPALPGAAPASRPGAKKLFIETHGCQMNEYDSAKMADVLAASDGLELTTDASEADVILINTCSIREKAQEKVFSQLGRWKQHKQGERQVIIGVGGCVASQEGAAIVKRAPHVDLVFGPQTLHRLPELIRAKRETGLPQVDISFPEIEKFDRLPEPRAEGPSAFVSIMEGCSKYCSFCVVPYTRGEEVSRPFEDVLVEVAQLAGQGVREINLLGQNVNAYRGPMASEDDAAAGEVADLGLLIRTIAEIDGVDRIRFTTSHPLEFSDSLVEAYRDVPQLADYLHLPVQAGSDRILSAMKRGYTALEFKQKIRKLRAVRPNISISSDFIVGFPGETEADFEKTMKLIEDVGFDQSFSFIYSRRPGTPAADLEDTVTSEEKHARLSRLQAAINANAAKISQAMVGSVQRVLVEGPSRKNPDELTGKTENMRSVNFPAPKRLIGRFVDVVITQALSNSLRGRVQLGDEPAA</sequence>
<dbReference type="SMART" id="SM00729">
    <property type="entry name" value="Elp3"/>
    <property type="match status" value="1"/>
</dbReference>
<evidence type="ECO:0000256" key="13">
    <source>
        <dbReference type="ARBA" id="ARBA00052587"/>
    </source>
</evidence>
<dbReference type="EMBL" id="RCTY01000023">
    <property type="protein sequence ID" value="ROU07304.1"/>
    <property type="molecule type" value="Genomic_DNA"/>
</dbReference>
<comment type="function">
    <text evidence="1 14">Catalyzes the methylthiolation of N6-(dimethylallyl)adenosine (i(6)A), leading to the formation of 2-methylthio-N6-(dimethylallyl)adenosine (ms(2)i(6)A) at position 37 in tRNAs that read codons beginning with uridine.</text>
</comment>
<dbReference type="InterPro" id="IPR038135">
    <property type="entry name" value="Methylthiotransferase_N_sf"/>
</dbReference>
<feature type="domain" description="TRAM" evidence="15">
    <location>
        <begin position="403"/>
        <end position="466"/>
    </location>
</feature>
<reference evidence="18 19" key="1">
    <citation type="submission" date="2018-10" db="EMBL/GenBank/DDBJ databases">
        <title>The genome of Lysobacter enzymogenes OH11.</title>
        <authorList>
            <person name="Liu F."/>
            <person name="Zhao Y."/>
            <person name="Qian G."/>
            <person name="Chen Y."/>
            <person name="Xu H."/>
        </authorList>
    </citation>
    <scope>NUCLEOTIDE SEQUENCE [LARGE SCALE GENOMIC DNA]</scope>
    <source>
        <strain evidence="18 19">OH11</strain>
    </source>
</reference>
<comment type="catalytic activity">
    <reaction evidence="11">
        <text>N(6)-dimethylallyladenosine(37) in tRNA + (sulfur carrier)-SH + AH2 + S-adenosyl-L-methionine = 2-thio-N(6)-dimethylallyladenosine(37) in tRNA + (sulfur carrier)-H + 5'-deoxyadenosine + L-methionine + A + H(+)</text>
        <dbReference type="Rhea" id="RHEA:36339"/>
        <dbReference type="Rhea" id="RHEA-COMP:10375"/>
        <dbReference type="Rhea" id="RHEA-COMP:10377"/>
        <dbReference type="Rhea" id="RHEA-COMP:14737"/>
        <dbReference type="Rhea" id="RHEA-COMP:14739"/>
        <dbReference type="ChEBI" id="CHEBI:13193"/>
        <dbReference type="ChEBI" id="CHEBI:15378"/>
        <dbReference type="ChEBI" id="CHEBI:17319"/>
        <dbReference type="ChEBI" id="CHEBI:17499"/>
        <dbReference type="ChEBI" id="CHEBI:29917"/>
        <dbReference type="ChEBI" id="CHEBI:57844"/>
        <dbReference type="ChEBI" id="CHEBI:59789"/>
        <dbReference type="ChEBI" id="CHEBI:64428"/>
        <dbReference type="ChEBI" id="CHEBI:74415"/>
        <dbReference type="ChEBI" id="CHEBI:74416"/>
    </reaction>
    <physiologicalReaction direction="left-to-right" evidence="11">
        <dbReference type="Rhea" id="RHEA:36340"/>
    </physiologicalReaction>
</comment>
<dbReference type="InterPro" id="IPR013848">
    <property type="entry name" value="Methylthiotransferase_N"/>
</dbReference>
<feature type="binding site" evidence="14">
    <location>
        <position position="183"/>
    </location>
    <ligand>
        <name>[4Fe-4S] cluster</name>
        <dbReference type="ChEBI" id="CHEBI:49883"/>
        <label>2</label>
        <note>4Fe-4S-S-AdoMet</note>
    </ligand>
</feature>
<comment type="caution">
    <text evidence="18">The sequence shown here is derived from an EMBL/GenBank/DDBJ whole genome shotgun (WGS) entry which is preliminary data.</text>
</comment>